<dbReference type="AlphaFoldDB" id="A0A4Y2S7A7"/>
<reference evidence="2 3" key="1">
    <citation type="journal article" date="2019" name="Sci. Rep.">
        <title>Orb-weaving spider Araneus ventricosus genome elucidates the spidroin gene catalogue.</title>
        <authorList>
            <person name="Kono N."/>
            <person name="Nakamura H."/>
            <person name="Ohtoshi R."/>
            <person name="Moran D.A.P."/>
            <person name="Shinohara A."/>
            <person name="Yoshida Y."/>
            <person name="Fujiwara M."/>
            <person name="Mori M."/>
            <person name="Tomita M."/>
            <person name="Arakawa K."/>
        </authorList>
    </citation>
    <scope>NUCLEOTIDE SEQUENCE [LARGE SCALE GENOMIC DNA]</scope>
</reference>
<organism evidence="2 3">
    <name type="scientific">Araneus ventricosus</name>
    <name type="common">Orbweaver spider</name>
    <name type="synonym">Epeira ventricosa</name>
    <dbReference type="NCBI Taxonomy" id="182803"/>
    <lineage>
        <taxon>Eukaryota</taxon>
        <taxon>Metazoa</taxon>
        <taxon>Ecdysozoa</taxon>
        <taxon>Arthropoda</taxon>
        <taxon>Chelicerata</taxon>
        <taxon>Arachnida</taxon>
        <taxon>Araneae</taxon>
        <taxon>Araneomorphae</taxon>
        <taxon>Entelegynae</taxon>
        <taxon>Araneoidea</taxon>
        <taxon>Araneidae</taxon>
        <taxon>Araneus</taxon>
    </lineage>
</organism>
<dbReference type="Proteomes" id="UP000499080">
    <property type="component" value="Unassembled WGS sequence"/>
</dbReference>
<protein>
    <submittedName>
        <fullName evidence="2">Uncharacterized protein</fullName>
    </submittedName>
</protein>
<gene>
    <name evidence="2" type="ORF">AVEN_78208_1</name>
</gene>
<evidence type="ECO:0000313" key="3">
    <source>
        <dbReference type="Proteomes" id="UP000499080"/>
    </source>
</evidence>
<feature type="non-terminal residue" evidence="2">
    <location>
        <position position="68"/>
    </location>
</feature>
<feature type="compositionally biased region" description="Basic and acidic residues" evidence="1">
    <location>
        <begin position="42"/>
        <end position="52"/>
    </location>
</feature>
<evidence type="ECO:0000313" key="2">
    <source>
        <dbReference type="EMBL" id="GBN84128.1"/>
    </source>
</evidence>
<proteinExistence type="predicted"/>
<feature type="region of interest" description="Disordered" evidence="1">
    <location>
        <begin position="18"/>
        <end position="68"/>
    </location>
</feature>
<accession>A0A4Y2S7A7</accession>
<sequence length="68" mass="7888">MSTAGRFNGRRRLKYLRASLYPSEGPWMKAEKSRRSRSTRTNPEDQRPRRQDFSLSGSKNREGNKVGS</sequence>
<evidence type="ECO:0000256" key="1">
    <source>
        <dbReference type="SAM" id="MobiDB-lite"/>
    </source>
</evidence>
<name>A0A4Y2S7A7_ARAVE</name>
<feature type="compositionally biased region" description="Basic and acidic residues" evidence="1">
    <location>
        <begin position="59"/>
        <end position="68"/>
    </location>
</feature>
<keyword evidence="3" id="KW-1185">Reference proteome</keyword>
<dbReference type="EMBL" id="BGPR01020236">
    <property type="protein sequence ID" value="GBN84128.1"/>
    <property type="molecule type" value="Genomic_DNA"/>
</dbReference>
<comment type="caution">
    <text evidence="2">The sequence shown here is derived from an EMBL/GenBank/DDBJ whole genome shotgun (WGS) entry which is preliminary data.</text>
</comment>